<evidence type="ECO:0000256" key="4">
    <source>
        <dbReference type="ARBA" id="ARBA00022857"/>
    </source>
</evidence>
<keyword evidence="4 7" id="KW-0521">NADP</keyword>
<evidence type="ECO:0000259" key="9">
    <source>
        <dbReference type="SMART" id="SM00859"/>
    </source>
</evidence>
<evidence type="ECO:0000313" key="10">
    <source>
        <dbReference type="EMBL" id="RFU96193.1"/>
    </source>
</evidence>
<proteinExistence type="inferred from homology"/>
<feature type="active site" evidence="7 8">
    <location>
        <position position="150"/>
    </location>
</feature>
<dbReference type="SUPFAM" id="SSF55347">
    <property type="entry name" value="Glyceraldehyde-3-phosphate dehydrogenase-like, C-terminal domain"/>
    <property type="match status" value="1"/>
</dbReference>
<dbReference type="EC" id="1.2.1.38" evidence="7"/>
<evidence type="ECO:0000256" key="3">
    <source>
        <dbReference type="ARBA" id="ARBA00022605"/>
    </source>
</evidence>
<dbReference type="PROSITE" id="PS01224">
    <property type="entry name" value="ARGC"/>
    <property type="match status" value="1"/>
</dbReference>
<keyword evidence="2 7" id="KW-0055">Arginine biosynthesis</keyword>
<dbReference type="CDD" id="cd23934">
    <property type="entry name" value="AGPR_1_C"/>
    <property type="match status" value="1"/>
</dbReference>
<dbReference type="InterPro" id="IPR058924">
    <property type="entry name" value="AGPR_dimerisation_dom"/>
</dbReference>
<dbReference type="SUPFAM" id="SSF51735">
    <property type="entry name" value="NAD(P)-binding Rossmann-fold domains"/>
    <property type="match status" value="1"/>
</dbReference>
<feature type="domain" description="Semialdehyde dehydrogenase NAD-binding" evidence="9">
    <location>
        <begin position="3"/>
        <end position="142"/>
    </location>
</feature>
<dbReference type="AlphaFoldDB" id="A0A372MLA7"/>
<dbReference type="SMART" id="SM00859">
    <property type="entry name" value="Semialdhyde_dh"/>
    <property type="match status" value="1"/>
</dbReference>
<dbReference type="Gene3D" id="3.40.50.720">
    <property type="entry name" value="NAD(P)-binding Rossmann-like Domain"/>
    <property type="match status" value="1"/>
</dbReference>
<evidence type="ECO:0000313" key="11">
    <source>
        <dbReference type="Proteomes" id="UP000264002"/>
    </source>
</evidence>
<evidence type="ECO:0000256" key="8">
    <source>
        <dbReference type="PROSITE-ProRule" id="PRU10010"/>
    </source>
</evidence>
<dbReference type="RefSeq" id="WP_117329013.1">
    <property type="nucleotide sequence ID" value="NZ_QUWK01000001.1"/>
</dbReference>
<organism evidence="10 11">
    <name type="scientific">Sphaerochaeta halotolerans</name>
    <dbReference type="NCBI Taxonomy" id="2293840"/>
    <lineage>
        <taxon>Bacteria</taxon>
        <taxon>Pseudomonadati</taxon>
        <taxon>Spirochaetota</taxon>
        <taxon>Spirochaetia</taxon>
        <taxon>Spirochaetales</taxon>
        <taxon>Sphaerochaetaceae</taxon>
        <taxon>Sphaerochaeta</taxon>
    </lineage>
</organism>
<dbReference type="InterPro" id="IPR023013">
    <property type="entry name" value="AGPR_AS"/>
</dbReference>
<dbReference type="GO" id="GO:0003942">
    <property type="term" value="F:N-acetyl-gamma-glutamyl-phosphate reductase activity"/>
    <property type="evidence" value="ECO:0007669"/>
    <property type="project" value="UniProtKB-UniRule"/>
</dbReference>
<dbReference type="NCBIfam" id="TIGR01850">
    <property type="entry name" value="argC"/>
    <property type="match status" value="1"/>
</dbReference>
<comment type="subcellular location">
    <subcellularLocation>
        <location evidence="7">Cytoplasm</location>
    </subcellularLocation>
</comment>
<comment type="function">
    <text evidence="7">Catalyzes the NADPH-dependent reduction of N-acetyl-5-glutamyl phosphate to yield N-acetyl-L-glutamate 5-semialdehyde.</text>
</comment>
<dbReference type="Pfam" id="PF01118">
    <property type="entry name" value="Semialdhyde_dh"/>
    <property type="match status" value="1"/>
</dbReference>
<keyword evidence="11" id="KW-1185">Reference proteome</keyword>
<dbReference type="Gene3D" id="3.30.360.10">
    <property type="entry name" value="Dihydrodipicolinate Reductase, domain 2"/>
    <property type="match status" value="1"/>
</dbReference>
<keyword evidence="5 7" id="KW-0560">Oxidoreductase</keyword>
<dbReference type="HAMAP" id="MF_00150">
    <property type="entry name" value="ArgC_type1"/>
    <property type="match status" value="1"/>
</dbReference>
<dbReference type="Proteomes" id="UP000264002">
    <property type="component" value="Unassembled WGS sequence"/>
</dbReference>
<evidence type="ECO:0000256" key="7">
    <source>
        <dbReference type="HAMAP-Rule" id="MF_00150"/>
    </source>
</evidence>
<sequence length="346" mass="37348">MLQVGVIGATGYAGSQLVALLVNHPLVEIAYLASHSYSGKRFSEIYPSLQGGCDLLLEEEDIEEASKRCSVLFLALPHGMASHKVTKEILERCIIIDLGADYRLSNSSVYESWYKSDHGSKDLLGEAVYGLCELHRDRIGTANLIANPGCYTTCSILTLAPLVAEKLVDPTSLIIDSASGVSGAGRSEKLGSLFCEVNESYKAYSVATHRHTPEIEQELSALNGADLVVQFTPHLVPMHRGILSTCYANLKEGVSEAEITSAYRKWYAGESFIRLMGSSLPETRYVKNTNMCAIGWKVDGRTNRVIAIGAIDNLVKGAAGQAVQNMNIRCNLGEESGLASTVASPL</sequence>
<comment type="similarity">
    <text evidence="7">Belongs to the NAGSA dehydrogenase family. Type 1 subfamily.</text>
</comment>
<dbReference type="InterPro" id="IPR036291">
    <property type="entry name" value="NAD(P)-bd_dom_sf"/>
</dbReference>
<dbReference type="PANTHER" id="PTHR32338">
    <property type="entry name" value="N-ACETYL-GAMMA-GLUTAMYL-PHOSPHATE REDUCTASE, CHLOROPLASTIC-RELATED-RELATED"/>
    <property type="match status" value="1"/>
</dbReference>
<gene>
    <name evidence="7" type="primary">argC</name>
    <name evidence="10" type="ORF">DYP60_01075</name>
</gene>
<dbReference type="FunFam" id="3.30.360.10:FF:000014">
    <property type="entry name" value="N-acetyl-gamma-glutamyl-phosphate reductase"/>
    <property type="match status" value="1"/>
</dbReference>
<dbReference type="InterPro" id="IPR050085">
    <property type="entry name" value="AGPR"/>
</dbReference>
<dbReference type="UniPathway" id="UPA00068">
    <property type="reaction ID" value="UER00108"/>
</dbReference>
<reference evidence="11" key="1">
    <citation type="submission" date="2018-08" db="EMBL/GenBank/DDBJ databases">
        <authorList>
            <person name="Grouzdev D.S."/>
            <person name="Krutkina M.S."/>
        </authorList>
    </citation>
    <scope>NUCLEOTIDE SEQUENCE [LARGE SCALE GENOMIC DNA]</scope>
    <source>
        <strain evidence="11">4-11</strain>
    </source>
</reference>
<dbReference type="InterPro" id="IPR000534">
    <property type="entry name" value="Semialdehyde_DH_NAD-bd"/>
</dbReference>
<protein>
    <recommendedName>
        <fullName evidence="7">N-acetyl-gamma-glutamyl-phosphate reductase</fullName>
        <shortName evidence="7">AGPR</shortName>
        <ecNumber evidence="7">1.2.1.38</ecNumber>
    </recommendedName>
    <alternativeName>
        <fullName evidence="7">N-acetyl-glutamate semialdehyde dehydrogenase</fullName>
        <shortName evidence="7">NAGSA dehydrogenase</shortName>
    </alternativeName>
</protein>
<dbReference type="GO" id="GO:0006526">
    <property type="term" value="P:L-arginine biosynthetic process"/>
    <property type="evidence" value="ECO:0007669"/>
    <property type="project" value="UniProtKB-UniRule"/>
</dbReference>
<dbReference type="GO" id="GO:0051287">
    <property type="term" value="F:NAD binding"/>
    <property type="evidence" value="ECO:0007669"/>
    <property type="project" value="InterPro"/>
</dbReference>
<dbReference type="PANTHER" id="PTHR32338:SF10">
    <property type="entry name" value="N-ACETYL-GAMMA-GLUTAMYL-PHOSPHATE REDUCTASE, CHLOROPLASTIC-RELATED"/>
    <property type="match status" value="1"/>
</dbReference>
<name>A0A372MLA7_9SPIR</name>
<reference evidence="10 11" key="2">
    <citation type="submission" date="2018-09" db="EMBL/GenBank/DDBJ databases">
        <title>Genome of Sphaerochaeta halotolerans strain 4-11.</title>
        <authorList>
            <person name="Nazina T.N."/>
            <person name="Sokolova D.S."/>
        </authorList>
    </citation>
    <scope>NUCLEOTIDE SEQUENCE [LARGE SCALE GENOMIC DNA]</scope>
    <source>
        <strain evidence="10 11">4-11</strain>
    </source>
</reference>
<dbReference type="OrthoDB" id="9801289at2"/>
<accession>A0A372MLA7</accession>
<evidence type="ECO:0000256" key="2">
    <source>
        <dbReference type="ARBA" id="ARBA00022571"/>
    </source>
</evidence>
<evidence type="ECO:0000256" key="5">
    <source>
        <dbReference type="ARBA" id="ARBA00023002"/>
    </source>
</evidence>
<dbReference type="GO" id="GO:0005737">
    <property type="term" value="C:cytoplasm"/>
    <property type="evidence" value="ECO:0007669"/>
    <property type="project" value="UniProtKB-SubCell"/>
</dbReference>
<evidence type="ECO:0000256" key="1">
    <source>
        <dbReference type="ARBA" id="ARBA00004862"/>
    </source>
</evidence>
<comment type="pathway">
    <text evidence="1 7">Amino-acid biosynthesis; L-arginine biosynthesis; N(2)-acetyl-L-ornithine from L-glutamate: step 3/4.</text>
</comment>
<dbReference type="InterPro" id="IPR000706">
    <property type="entry name" value="AGPR_type-1"/>
</dbReference>
<evidence type="ECO:0000256" key="6">
    <source>
        <dbReference type="ARBA" id="ARBA00050557"/>
    </source>
</evidence>
<dbReference type="EMBL" id="QUWK01000001">
    <property type="protein sequence ID" value="RFU96193.1"/>
    <property type="molecule type" value="Genomic_DNA"/>
</dbReference>
<comment type="catalytic activity">
    <reaction evidence="6 7">
        <text>N-acetyl-L-glutamate 5-semialdehyde + phosphate + NADP(+) = N-acetyl-L-glutamyl 5-phosphate + NADPH + H(+)</text>
        <dbReference type="Rhea" id="RHEA:21588"/>
        <dbReference type="ChEBI" id="CHEBI:15378"/>
        <dbReference type="ChEBI" id="CHEBI:29123"/>
        <dbReference type="ChEBI" id="CHEBI:43474"/>
        <dbReference type="ChEBI" id="CHEBI:57783"/>
        <dbReference type="ChEBI" id="CHEBI:57936"/>
        <dbReference type="ChEBI" id="CHEBI:58349"/>
        <dbReference type="EC" id="1.2.1.38"/>
    </reaction>
</comment>
<dbReference type="Pfam" id="PF22698">
    <property type="entry name" value="Semialdhyde_dhC_1"/>
    <property type="match status" value="1"/>
</dbReference>
<dbReference type="CDD" id="cd17895">
    <property type="entry name" value="AGPR_1_N"/>
    <property type="match status" value="1"/>
</dbReference>
<keyword evidence="7" id="KW-0963">Cytoplasm</keyword>
<dbReference type="GO" id="GO:0070401">
    <property type="term" value="F:NADP+ binding"/>
    <property type="evidence" value="ECO:0007669"/>
    <property type="project" value="InterPro"/>
</dbReference>
<keyword evidence="3 7" id="KW-0028">Amino-acid biosynthesis</keyword>
<comment type="caution">
    <text evidence="10">The sequence shown here is derived from an EMBL/GenBank/DDBJ whole genome shotgun (WGS) entry which is preliminary data.</text>
</comment>